<sequence>MLHEPVTRYRRPVSDAWAGIIGAAVGGVIGVLGTILSPYMSSRAKRRDDRRSESLAAARSAHSIVLKLEDDFERRTLLRQTEDDQPLQNDPDYHAVRREFGAQVSLISDPPLRRRLAKLTYLLSDLSLERDKMSPFTYGRRITEHASDLLSTYLRGDSLPATPDDIVLWLQHIQWRDEMYEEQWQEILAIREEEEARARADQSKPPF</sequence>
<keyword evidence="3" id="KW-1185">Reference proteome</keyword>
<name>A0A4R2IBE0_9ACTN</name>
<proteinExistence type="predicted"/>
<keyword evidence="1" id="KW-0812">Transmembrane</keyword>
<dbReference type="Proteomes" id="UP000295573">
    <property type="component" value="Unassembled WGS sequence"/>
</dbReference>
<dbReference type="EMBL" id="SLWR01000016">
    <property type="protein sequence ID" value="TCO41029.1"/>
    <property type="molecule type" value="Genomic_DNA"/>
</dbReference>
<dbReference type="AlphaFoldDB" id="A0A4R2IBE0"/>
<feature type="transmembrane region" description="Helical" evidence="1">
    <location>
        <begin position="16"/>
        <end position="41"/>
    </location>
</feature>
<evidence type="ECO:0000256" key="1">
    <source>
        <dbReference type="SAM" id="Phobius"/>
    </source>
</evidence>
<accession>A0A4R2IBE0</accession>
<reference evidence="2 3" key="1">
    <citation type="journal article" date="2015" name="Stand. Genomic Sci.">
        <title>Genomic Encyclopedia of Bacterial and Archaeal Type Strains, Phase III: the genomes of soil and plant-associated and newly described type strains.</title>
        <authorList>
            <person name="Whitman W.B."/>
            <person name="Woyke T."/>
            <person name="Klenk H.P."/>
            <person name="Zhou Y."/>
            <person name="Lilburn T.G."/>
            <person name="Beck B.J."/>
            <person name="De Vos P."/>
            <person name="Vandamme P."/>
            <person name="Eisen J.A."/>
            <person name="Garrity G."/>
            <person name="Hugenholtz P."/>
            <person name="Kyrpides N.C."/>
        </authorList>
    </citation>
    <scope>NUCLEOTIDE SEQUENCE [LARGE SCALE GENOMIC DNA]</scope>
    <source>
        <strain evidence="2 3">VKM Ac-2541</strain>
    </source>
</reference>
<organism evidence="2 3">
    <name type="scientific">Kribbella antiqua</name>
    <dbReference type="NCBI Taxonomy" id="2512217"/>
    <lineage>
        <taxon>Bacteria</taxon>
        <taxon>Bacillati</taxon>
        <taxon>Actinomycetota</taxon>
        <taxon>Actinomycetes</taxon>
        <taxon>Propionibacteriales</taxon>
        <taxon>Kribbellaceae</taxon>
        <taxon>Kribbella</taxon>
    </lineage>
</organism>
<gene>
    <name evidence="2" type="ORF">EV646_116120</name>
</gene>
<comment type="caution">
    <text evidence="2">The sequence shown here is derived from an EMBL/GenBank/DDBJ whole genome shotgun (WGS) entry which is preliminary data.</text>
</comment>
<evidence type="ECO:0000313" key="3">
    <source>
        <dbReference type="Proteomes" id="UP000295573"/>
    </source>
</evidence>
<evidence type="ECO:0000313" key="2">
    <source>
        <dbReference type="EMBL" id="TCO41029.1"/>
    </source>
</evidence>
<keyword evidence="1" id="KW-0472">Membrane</keyword>
<protein>
    <submittedName>
        <fullName evidence="2">Uncharacterized protein</fullName>
    </submittedName>
</protein>
<keyword evidence="1" id="KW-1133">Transmembrane helix</keyword>